<name>A0A4U3MLQ7_9ACTN</name>
<gene>
    <name evidence="5" type="ORF">FDA94_08870</name>
</gene>
<evidence type="ECO:0000313" key="5">
    <source>
        <dbReference type="EMBL" id="TKK89494.1"/>
    </source>
</evidence>
<protein>
    <recommendedName>
        <fullName evidence="4">Core-binding (CB) domain-containing protein</fullName>
    </recommendedName>
</protein>
<keyword evidence="6" id="KW-1185">Reference proteome</keyword>
<evidence type="ECO:0000256" key="2">
    <source>
        <dbReference type="ARBA" id="ARBA00023172"/>
    </source>
</evidence>
<dbReference type="PROSITE" id="PS51900">
    <property type="entry name" value="CB"/>
    <property type="match status" value="1"/>
</dbReference>
<evidence type="ECO:0000256" key="3">
    <source>
        <dbReference type="PROSITE-ProRule" id="PRU01248"/>
    </source>
</evidence>
<dbReference type="GO" id="GO:0015074">
    <property type="term" value="P:DNA integration"/>
    <property type="evidence" value="ECO:0007669"/>
    <property type="project" value="InterPro"/>
</dbReference>
<dbReference type="OrthoDB" id="9805859at2"/>
<dbReference type="AlphaFoldDB" id="A0A4U3MLQ7"/>
<dbReference type="SUPFAM" id="SSF56349">
    <property type="entry name" value="DNA breaking-rejoining enzymes"/>
    <property type="match status" value="1"/>
</dbReference>
<reference evidence="5 6" key="1">
    <citation type="submission" date="2019-04" db="EMBL/GenBank/DDBJ databases">
        <title>Herbidospora sp. NEAU-GS14.nov., a novel actinomycete isolated from soil.</title>
        <authorList>
            <person name="Han L."/>
        </authorList>
    </citation>
    <scope>NUCLEOTIDE SEQUENCE [LARGE SCALE GENOMIC DNA]</scope>
    <source>
        <strain evidence="5 6">NEAU-GS14</strain>
    </source>
</reference>
<dbReference type="InterPro" id="IPR044068">
    <property type="entry name" value="CB"/>
</dbReference>
<evidence type="ECO:0000313" key="6">
    <source>
        <dbReference type="Proteomes" id="UP000308705"/>
    </source>
</evidence>
<accession>A0A4U3MLQ7</accession>
<dbReference type="GO" id="GO:0006310">
    <property type="term" value="P:DNA recombination"/>
    <property type="evidence" value="ECO:0007669"/>
    <property type="project" value="UniProtKB-KW"/>
</dbReference>
<dbReference type="EMBL" id="SZQA01000006">
    <property type="protein sequence ID" value="TKK89494.1"/>
    <property type="molecule type" value="Genomic_DNA"/>
</dbReference>
<dbReference type="InterPro" id="IPR013762">
    <property type="entry name" value="Integrase-like_cat_sf"/>
</dbReference>
<proteinExistence type="predicted"/>
<evidence type="ECO:0000256" key="1">
    <source>
        <dbReference type="ARBA" id="ARBA00023125"/>
    </source>
</evidence>
<organism evidence="5 6">
    <name type="scientific">Herbidospora galbida</name>
    <dbReference type="NCBI Taxonomy" id="2575442"/>
    <lineage>
        <taxon>Bacteria</taxon>
        <taxon>Bacillati</taxon>
        <taxon>Actinomycetota</taxon>
        <taxon>Actinomycetes</taxon>
        <taxon>Streptosporangiales</taxon>
        <taxon>Streptosporangiaceae</taxon>
        <taxon>Herbidospora</taxon>
    </lineage>
</organism>
<keyword evidence="2" id="KW-0233">DNA recombination</keyword>
<dbReference type="Gene3D" id="1.10.150.130">
    <property type="match status" value="1"/>
</dbReference>
<dbReference type="InterPro" id="IPR011010">
    <property type="entry name" value="DNA_brk_join_enz"/>
</dbReference>
<dbReference type="InterPro" id="IPR010998">
    <property type="entry name" value="Integrase_recombinase_N"/>
</dbReference>
<sequence>MRNEDHCVAYKRCSCADKTTGKRLGGRCGRLAEPGHGSWYFAVQVMDVSGCRRRVRQGGFSDEAAARQAASDLIASGLVAPVSAQCTVGRWLTYWLSIVEQRLRPPTVKAYQDHVRLFLSPHLGPIPLNRLTRRHLVRMFVMISRRRTRYGTPIAAATLQRIRATLRAALNEAVQEDLIADNPARGPRLPTPRHVHPVVWTTRQVALWKCTGERPSVAVWTPEQLAQFLAFVRNDSLFALWWLIALRGLRRGEAAGLRWVDLDIERRELAITRQVVRTPAGLRACRPKSETSVRNIALEQRDAADPRPPRTGPAVRAWPVLVVGEPDVHRPRG</sequence>
<keyword evidence="1 3" id="KW-0238">DNA-binding</keyword>
<evidence type="ECO:0000259" key="4">
    <source>
        <dbReference type="PROSITE" id="PS51900"/>
    </source>
</evidence>
<dbReference type="Proteomes" id="UP000308705">
    <property type="component" value="Unassembled WGS sequence"/>
</dbReference>
<dbReference type="GO" id="GO:0003677">
    <property type="term" value="F:DNA binding"/>
    <property type="evidence" value="ECO:0007669"/>
    <property type="project" value="UniProtKB-UniRule"/>
</dbReference>
<feature type="domain" description="Core-binding (CB)" evidence="4">
    <location>
        <begin position="86"/>
        <end position="174"/>
    </location>
</feature>
<dbReference type="Gene3D" id="1.10.443.10">
    <property type="entry name" value="Intergrase catalytic core"/>
    <property type="match status" value="1"/>
</dbReference>
<comment type="caution">
    <text evidence="5">The sequence shown here is derived from an EMBL/GenBank/DDBJ whole genome shotgun (WGS) entry which is preliminary data.</text>
</comment>